<protein>
    <submittedName>
        <fullName evidence="1">Uncharacterized protein</fullName>
    </submittedName>
</protein>
<keyword evidence="2" id="KW-1185">Reference proteome</keyword>
<organism evidence="1 2">
    <name type="scientific">Perkinsus chesapeaki</name>
    <name type="common">Clam parasite</name>
    <name type="synonym">Perkinsus andrewsi</name>
    <dbReference type="NCBI Taxonomy" id="330153"/>
    <lineage>
        <taxon>Eukaryota</taxon>
        <taxon>Sar</taxon>
        <taxon>Alveolata</taxon>
        <taxon>Perkinsozoa</taxon>
        <taxon>Perkinsea</taxon>
        <taxon>Perkinsida</taxon>
        <taxon>Perkinsidae</taxon>
        <taxon>Perkinsus</taxon>
    </lineage>
</organism>
<evidence type="ECO:0000313" key="2">
    <source>
        <dbReference type="Proteomes" id="UP000591131"/>
    </source>
</evidence>
<accession>A0A7J6LGJ3</accession>
<proteinExistence type="predicted"/>
<dbReference type="AlphaFoldDB" id="A0A7J6LGJ3"/>
<sequence length="222" mass="25136">MLSFASDNIYDSTMHLWGYVSRTSCDKSTGLGYAAARLRVSPNHPCLLAIVPQIRLLLLSRVPTTIKDDFNCLDACYTLGYDNLSRVLAIHAQRNLAAVEDLDDLIAVGRKIKENGAENAQTWIPWWVYGIQCSCMREYVRYGRDPLCADIFRCEAVDERLQALQNDEFYTKALSQRNIADIERTFTTLRRSLRHVNAFKVKHGRQAVTDGLTNPALSVEGF</sequence>
<evidence type="ECO:0000313" key="1">
    <source>
        <dbReference type="EMBL" id="KAF4658407.1"/>
    </source>
</evidence>
<dbReference type="OrthoDB" id="480280at2759"/>
<dbReference type="Proteomes" id="UP000591131">
    <property type="component" value="Unassembled WGS sequence"/>
</dbReference>
<dbReference type="EMBL" id="JAAPAO010000495">
    <property type="protein sequence ID" value="KAF4658407.1"/>
    <property type="molecule type" value="Genomic_DNA"/>
</dbReference>
<name>A0A7J6LGJ3_PERCH</name>
<reference evidence="1 2" key="1">
    <citation type="submission" date="2020-04" db="EMBL/GenBank/DDBJ databases">
        <title>Perkinsus chesapeaki whole genome sequence.</title>
        <authorList>
            <person name="Bogema D.R."/>
        </authorList>
    </citation>
    <scope>NUCLEOTIDE SEQUENCE [LARGE SCALE GENOMIC DNA]</scope>
    <source>
        <strain evidence="1">ATCC PRA-425</strain>
    </source>
</reference>
<gene>
    <name evidence="1" type="ORF">FOL47_007986</name>
</gene>
<comment type="caution">
    <text evidence="1">The sequence shown here is derived from an EMBL/GenBank/DDBJ whole genome shotgun (WGS) entry which is preliminary data.</text>
</comment>